<dbReference type="InterPro" id="IPR001375">
    <property type="entry name" value="Peptidase_S9_cat"/>
</dbReference>
<dbReference type="OrthoDB" id="31158at2"/>
<dbReference type="EMBL" id="NGKA01000003">
    <property type="protein sequence ID" value="RSU14338.1"/>
    <property type="molecule type" value="Genomic_DNA"/>
</dbReference>
<dbReference type="PANTHER" id="PTHR22946:SF9">
    <property type="entry name" value="POLYKETIDE TRANSFERASE AF380"/>
    <property type="match status" value="1"/>
</dbReference>
<evidence type="ECO:0000256" key="1">
    <source>
        <dbReference type="ARBA" id="ARBA00022801"/>
    </source>
</evidence>
<accession>A0A430B204</accession>
<protein>
    <recommendedName>
        <fullName evidence="2">Peptidase S9 prolyl oligopeptidase catalytic domain-containing protein</fullName>
    </recommendedName>
</protein>
<dbReference type="GO" id="GO:0052689">
    <property type="term" value="F:carboxylic ester hydrolase activity"/>
    <property type="evidence" value="ECO:0007669"/>
    <property type="project" value="UniProtKB-ARBA"/>
</dbReference>
<dbReference type="InterPro" id="IPR029058">
    <property type="entry name" value="AB_hydrolase_fold"/>
</dbReference>
<evidence type="ECO:0000313" key="4">
    <source>
        <dbReference type="Proteomes" id="UP000287605"/>
    </source>
</evidence>
<dbReference type="Gene3D" id="3.40.50.1820">
    <property type="entry name" value="alpha/beta hydrolase"/>
    <property type="match status" value="1"/>
</dbReference>
<dbReference type="InterPro" id="IPR050261">
    <property type="entry name" value="FrsA_esterase"/>
</dbReference>
<keyword evidence="4" id="KW-1185">Reference proteome</keyword>
<dbReference type="GO" id="GO:0008236">
    <property type="term" value="F:serine-type peptidase activity"/>
    <property type="evidence" value="ECO:0007669"/>
    <property type="project" value="InterPro"/>
</dbReference>
<dbReference type="SUPFAM" id="SSF53474">
    <property type="entry name" value="alpha/beta-Hydrolases"/>
    <property type="match status" value="1"/>
</dbReference>
<reference evidence="3 4" key="1">
    <citation type="submission" date="2017-05" db="EMBL/GenBank/DDBJ databases">
        <title>Vagococcus spp. assemblies.</title>
        <authorList>
            <person name="Gulvik C.A."/>
        </authorList>
    </citation>
    <scope>NUCLEOTIDE SEQUENCE [LARGE SCALE GENOMIC DNA]</scope>
    <source>
        <strain evidence="3 4">CCUG 51432</strain>
    </source>
</reference>
<evidence type="ECO:0000313" key="3">
    <source>
        <dbReference type="EMBL" id="RSU14338.1"/>
    </source>
</evidence>
<gene>
    <name evidence="3" type="ORF">CBF29_03290</name>
</gene>
<dbReference type="GO" id="GO:0006508">
    <property type="term" value="P:proteolysis"/>
    <property type="evidence" value="ECO:0007669"/>
    <property type="project" value="InterPro"/>
</dbReference>
<dbReference type="RefSeq" id="WP_126807292.1">
    <property type="nucleotide sequence ID" value="NZ_NGKA01000003.1"/>
</dbReference>
<feature type="domain" description="Peptidase S9 prolyl oligopeptidase catalytic" evidence="2">
    <location>
        <begin position="97"/>
        <end position="238"/>
    </location>
</feature>
<name>A0A430B204_9ENTE</name>
<sequence>MKLTIHKRMIKEIPVLEVVPENKSSAPLPLIIFYHGWQNTKELSLTQARRLAANNFRVIIPDAMFHGKRNQWDRSSIPSLTFWTTIAYNLLEFSIILDYAHKKNWILDHRIGVSGYSMGGITTSALLTSHPEISAAASIMGTSQPWAYFNLMKSRIKDTNYLLPDELTLILQWVKDVDLGRHPEKIDGRPFLLWHGTLDDRIPYTLTKKFYDNIKEQSYAERTIFLTGKEEGHLVTTELMDTITDFFTANL</sequence>
<comment type="caution">
    <text evidence="3">The sequence shown here is derived from an EMBL/GenBank/DDBJ whole genome shotgun (WGS) entry which is preliminary data.</text>
</comment>
<dbReference type="PANTHER" id="PTHR22946">
    <property type="entry name" value="DIENELACTONE HYDROLASE DOMAIN-CONTAINING PROTEIN-RELATED"/>
    <property type="match status" value="1"/>
</dbReference>
<organism evidence="3 4">
    <name type="scientific">Vagococcus elongatus</name>
    <dbReference type="NCBI Taxonomy" id="180344"/>
    <lineage>
        <taxon>Bacteria</taxon>
        <taxon>Bacillati</taxon>
        <taxon>Bacillota</taxon>
        <taxon>Bacilli</taxon>
        <taxon>Lactobacillales</taxon>
        <taxon>Enterococcaceae</taxon>
        <taxon>Vagococcus</taxon>
    </lineage>
</organism>
<dbReference type="Pfam" id="PF00326">
    <property type="entry name" value="Peptidase_S9"/>
    <property type="match status" value="1"/>
</dbReference>
<keyword evidence="1" id="KW-0378">Hydrolase</keyword>
<evidence type="ECO:0000259" key="2">
    <source>
        <dbReference type="Pfam" id="PF00326"/>
    </source>
</evidence>
<dbReference type="AlphaFoldDB" id="A0A430B204"/>
<dbReference type="Proteomes" id="UP000287605">
    <property type="component" value="Unassembled WGS sequence"/>
</dbReference>
<proteinExistence type="predicted"/>